<dbReference type="RefSeq" id="WP_141658942.1">
    <property type="nucleotide sequence ID" value="NZ_CYHE01000008.1"/>
</dbReference>
<evidence type="ECO:0000256" key="5">
    <source>
        <dbReference type="ARBA" id="ARBA00022679"/>
    </source>
</evidence>
<evidence type="ECO:0000313" key="12">
    <source>
        <dbReference type="Proteomes" id="UP000183900"/>
    </source>
</evidence>
<evidence type="ECO:0000256" key="4">
    <source>
        <dbReference type="ARBA" id="ARBA00022553"/>
    </source>
</evidence>
<dbReference type="PANTHER" id="PTHR45436">
    <property type="entry name" value="SENSOR HISTIDINE KINASE YKOH"/>
    <property type="match status" value="1"/>
</dbReference>
<dbReference type="Proteomes" id="UP000183900">
    <property type="component" value="Unassembled WGS sequence"/>
</dbReference>
<dbReference type="OrthoDB" id="9815202at2"/>
<dbReference type="EMBL" id="CYHE01000008">
    <property type="protein sequence ID" value="CUA97656.1"/>
    <property type="molecule type" value="Genomic_DNA"/>
</dbReference>
<dbReference type="Pfam" id="PF02518">
    <property type="entry name" value="HATPase_c"/>
    <property type="match status" value="1"/>
</dbReference>
<keyword evidence="7 11" id="KW-0418">Kinase</keyword>
<evidence type="ECO:0000256" key="3">
    <source>
        <dbReference type="ARBA" id="ARBA00012438"/>
    </source>
</evidence>
<feature type="domain" description="Histidine kinase" evidence="10">
    <location>
        <begin position="249"/>
        <end position="455"/>
    </location>
</feature>
<keyword evidence="9" id="KW-0472">Membrane</keyword>
<dbReference type="PANTHER" id="PTHR45436:SF5">
    <property type="entry name" value="SENSOR HISTIDINE KINASE TRCS"/>
    <property type="match status" value="1"/>
</dbReference>
<dbReference type="PROSITE" id="PS50109">
    <property type="entry name" value="HIS_KIN"/>
    <property type="match status" value="1"/>
</dbReference>
<evidence type="ECO:0000256" key="1">
    <source>
        <dbReference type="ARBA" id="ARBA00000085"/>
    </source>
</evidence>
<dbReference type="CDD" id="cd00082">
    <property type="entry name" value="HisKA"/>
    <property type="match status" value="1"/>
</dbReference>
<protein>
    <recommendedName>
        <fullName evidence="3">histidine kinase</fullName>
        <ecNumber evidence="3">2.7.13.3</ecNumber>
    </recommendedName>
</protein>
<dbReference type="InterPro" id="IPR003661">
    <property type="entry name" value="HisK_dim/P_dom"/>
</dbReference>
<proteinExistence type="predicted"/>
<dbReference type="InterPro" id="IPR003594">
    <property type="entry name" value="HATPase_dom"/>
</dbReference>
<evidence type="ECO:0000256" key="8">
    <source>
        <dbReference type="ARBA" id="ARBA00022989"/>
    </source>
</evidence>
<dbReference type="Gene3D" id="1.10.287.130">
    <property type="match status" value="1"/>
</dbReference>
<dbReference type="SMART" id="SM00387">
    <property type="entry name" value="HATPase_c"/>
    <property type="match status" value="1"/>
</dbReference>
<keyword evidence="4" id="KW-0597">Phosphoprotein</keyword>
<dbReference type="GO" id="GO:0000155">
    <property type="term" value="F:phosphorelay sensor kinase activity"/>
    <property type="evidence" value="ECO:0007669"/>
    <property type="project" value="InterPro"/>
</dbReference>
<dbReference type="InterPro" id="IPR036890">
    <property type="entry name" value="HATPase_C_sf"/>
</dbReference>
<name>A0A0K6I3K5_9HYPH</name>
<gene>
    <name evidence="11" type="ORF">Ga0061067_10839</name>
</gene>
<keyword evidence="12" id="KW-1185">Reference proteome</keyword>
<evidence type="ECO:0000259" key="10">
    <source>
        <dbReference type="PROSITE" id="PS50109"/>
    </source>
</evidence>
<organism evidence="11 12">
    <name type="scientific">Pannonibacter indicus</name>
    <dbReference type="NCBI Taxonomy" id="466044"/>
    <lineage>
        <taxon>Bacteria</taxon>
        <taxon>Pseudomonadati</taxon>
        <taxon>Pseudomonadota</taxon>
        <taxon>Alphaproteobacteria</taxon>
        <taxon>Hyphomicrobiales</taxon>
        <taxon>Stappiaceae</taxon>
        <taxon>Pannonibacter</taxon>
    </lineage>
</organism>
<dbReference type="InterPro" id="IPR004358">
    <property type="entry name" value="Sig_transdc_His_kin-like_C"/>
</dbReference>
<dbReference type="EC" id="2.7.13.3" evidence="3"/>
<dbReference type="Gene3D" id="3.30.565.10">
    <property type="entry name" value="Histidine kinase-like ATPase, C-terminal domain"/>
    <property type="match status" value="1"/>
</dbReference>
<comment type="catalytic activity">
    <reaction evidence="1">
        <text>ATP + protein L-histidine = ADP + protein N-phospho-L-histidine.</text>
        <dbReference type="EC" id="2.7.13.3"/>
    </reaction>
</comment>
<dbReference type="InterPro" id="IPR005467">
    <property type="entry name" value="His_kinase_dom"/>
</dbReference>
<keyword evidence="8" id="KW-1133">Transmembrane helix</keyword>
<sequence length="459" mass="49071">MIRSGSLRIRLLAAGAVSTCLALALAGFGLTQLFSRHVEQRVEAELTGILDQLAAGLEKDPATGQLVIQSPQASSRFNQPLSGLYWQITSPEGNLRSRSLWDGWLDLPEDGVTDGHLHKHEAGGPDGAPLLVLDRQIVLPERLGSEPVRISVAVVSSEVSDAAYSFALGMLPYMLLLAAVLTAASALQVTVGLSPLKGIRSRLSQIRANPQARIGSTFPDELKPVAAAIDDLLSAREDQIVRARSRAADLAHCLKTPLQVLMGDVERLRTAGEREIADEIEQVAAAMRRHVERELARARLNLSGHALTPDVARIISQITRVMERTPSGTALNWRVETPPSLAAAVDPDDLAEALGNLVENAVRYAHSSIRITAHAEADCVRISVEDDGPGMTERQIRHCLVRGNRLDEEDTSPLANLGLGLSIVQEIAVSSGGRLELAAHPSGGLCASLLLRPAAVPPS</sequence>
<accession>A0A0K6I3K5</accession>
<reference evidence="12" key="1">
    <citation type="submission" date="2015-08" db="EMBL/GenBank/DDBJ databases">
        <authorList>
            <person name="Varghese N."/>
        </authorList>
    </citation>
    <scope>NUCLEOTIDE SEQUENCE [LARGE SCALE GENOMIC DNA]</scope>
    <source>
        <strain evidence="12">DSM 23407</strain>
    </source>
</reference>
<comment type="subcellular location">
    <subcellularLocation>
        <location evidence="2">Membrane</location>
    </subcellularLocation>
</comment>
<keyword evidence="6" id="KW-0812">Transmembrane</keyword>
<dbReference type="SUPFAM" id="SSF55874">
    <property type="entry name" value="ATPase domain of HSP90 chaperone/DNA topoisomerase II/histidine kinase"/>
    <property type="match status" value="1"/>
</dbReference>
<evidence type="ECO:0000256" key="7">
    <source>
        <dbReference type="ARBA" id="ARBA00022777"/>
    </source>
</evidence>
<dbReference type="GO" id="GO:0005886">
    <property type="term" value="C:plasma membrane"/>
    <property type="evidence" value="ECO:0007669"/>
    <property type="project" value="TreeGrafter"/>
</dbReference>
<dbReference type="AlphaFoldDB" id="A0A0K6I3K5"/>
<evidence type="ECO:0000256" key="2">
    <source>
        <dbReference type="ARBA" id="ARBA00004370"/>
    </source>
</evidence>
<dbReference type="PRINTS" id="PR00344">
    <property type="entry name" value="BCTRLSENSOR"/>
</dbReference>
<evidence type="ECO:0000256" key="9">
    <source>
        <dbReference type="ARBA" id="ARBA00023136"/>
    </source>
</evidence>
<keyword evidence="5" id="KW-0808">Transferase</keyword>
<dbReference type="InterPro" id="IPR050428">
    <property type="entry name" value="TCS_sensor_his_kinase"/>
</dbReference>
<evidence type="ECO:0000313" key="11">
    <source>
        <dbReference type="EMBL" id="CUA97656.1"/>
    </source>
</evidence>
<evidence type="ECO:0000256" key="6">
    <source>
        <dbReference type="ARBA" id="ARBA00022692"/>
    </source>
</evidence>